<evidence type="ECO:0000313" key="5">
    <source>
        <dbReference type="EMBL" id="MBJ7604652.1"/>
    </source>
</evidence>
<dbReference type="Pfam" id="PF01315">
    <property type="entry name" value="Ald_Xan_dh_C"/>
    <property type="match status" value="1"/>
</dbReference>
<dbReference type="PANTHER" id="PTHR11908:SF132">
    <property type="entry name" value="ALDEHYDE OXIDASE 1-RELATED"/>
    <property type="match status" value="1"/>
</dbReference>
<gene>
    <name evidence="5" type="ORF">JF888_15975</name>
</gene>
<dbReference type="SUPFAM" id="SSF54665">
    <property type="entry name" value="CO dehydrogenase molybdoprotein N-domain-like"/>
    <property type="match status" value="1"/>
</dbReference>
<dbReference type="PANTHER" id="PTHR11908">
    <property type="entry name" value="XANTHINE DEHYDROGENASE"/>
    <property type="match status" value="1"/>
</dbReference>
<evidence type="ECO:0000256" key="1">
    <source>
        <dbReference type="ARBA" id="ARBA00022505"/>
    </source>
</evidence>
<dbReference type="FunFam" id="3.30.365.10:FF:000001">
    <property type="entry name" value="Xanthine dehydrogenase oxidase"/>
    <property type="match status" value="1"/>
</dbReference>
<dbReference type="InterPro" id="IPR016208">
    <property type="entry name" value="Ald_Oxase/xanthine_DH-like"/>
</dbReference>
<organism evidence="5 6">
    <name type="scientific">Candidatus Dormiibacter inghamiae</name>
    <dbReference type="NCBI Taxonomy" id="3127013"/>
    <lineage>
        <taxon>Bacteria</taxon>
        <taxon>Bacillati</taxon>
        <taxon>Candidatus Dormiibacterota</taxon>
        <taxon>Candidatus Dormibacteria</taxon>
        <taxon>Candidatus Dormibacterales</taxon>
        <taxon>Candidatus Dormibacteraceae</taxon>
        <taxon>Candidatus Dormiibacter</taxon>
    </lineage>
</organism>
<feature type="domain" description="Aldehyde oxidase/xanthine dehydrogenase a/b hammerhead" evidence="4">
    <location>
        <begin position="24"/>
        <end position="135"/>
    </location>
</feature>
<dbReference type="GO" id="GO:0005506">
    <property type="term" value="F:iron ion binding"/>
    <property type="evidence" value="ECO:0007669"/>
    <property type="project" value="InterPro"/>
</dbReference>
<comment type="caution">
    <text evidence="5">The sequence shown here is derived from an EMBL/GenBank/DDBJ whole genome shotgun (WGS) entry which is preliminary data.</text>
</comment>
<dbReference type="Gene3D" id="3.90.1170.50">
    <property type="entry name" value="Aldehyde oxidase/xanthine dehydrogenase, a/b hammerhead"/>
    <property type="match status" value="1"/>
</dbReference>
<dbReference type="Gene3D" id="3.30.365.10">
    <property type="entry name" value="Aldehyde oxidase/xanthine dehydrogenase, molybdopterin binding domain"/>
    <property type="match status" value="4"/>
</dbReference>
<accession>A0A934KJL4</accession>
<dbReference type="SMART" id="SM01008">
    <property type="entry name" value="Ald_Xan_dh_C"/>
    <property type="match status" value="1"/>
</dbReference>
<comment type="cofactor">
    <cofactor evidence="3">
        <name>Mo-molybdopterin cytosine dinucleotide</name>
        <dbReference type="ChEBI" id="CHEBI:71308"/>
    </cofactor>
</comment>
<keyword evidence="2" id="KW-0560">Oxidoreductase</keyword>
<sequence>MADLGAPAGLGAAIRRREDPELFRGEGRFLADLELPAGGLFACFVRSPVAHARLKDVDLGNARALAGVVGAFAAKDLGLEPVTMFPGLPEALARPVLAKSVVRFAGEAVAVVVGRSEAAAADGAAAVAVDYEPLSSVVSPEDAAAIGAPLLFPEHGSNLAFQGLIRTEEDALAGANAIISARFRNQRLAAVPMEPNGFAAAPLGRGEGLQVWASTQSPFQVRDAIAESLRIPEQSVHCMVPHVGGAFGAKLAVYPEQLVVAALALRLGRPVRWLETRSESFVALNQGRGQIQDVQLGSDRSGKLVGLRVRVIADAGAYPGQGAFLPYLTGQMLSGVYRIPRIDYQARSYCTNTTPTGAYRGAGRPEATALLERAMDLLAAALGLDPAELRRRNLIPPDAFPYESPTGAIYDSGDYERALGRALQLSRYADLRSEQAARLSAGARKVLGIGISTYVEVTAVGSPTEYAAIEVEAGGDLAVQVGTTSSGQGHATAYAQILSGLLGVPSERITVTEGDTSLVERGDGTASSRSMQLGASAVFGAGKELLQRARELGAEVLEAAEVDLVSSSDGFGVRGSPQRAVSWSQLAARAAELGSPLRAVFDAYADSSYPFGAHVAVAEVDLETGEARLLRHVAVDDCGTVVNPLLVDGQVAGGIAQGVAQALFEEVVHDADGIPRTTSLLDYCVPGASELPPLELDHTVTASPNNSLGVKGVGESGTIGATPAVQNAVLDAVKHLGIVHLDMPLHPERLWRAIRDAPTSR</sequence>
<protein>
    <submittedName>
        <fullName evidence="5">Xanthine dehydrogenase family protein</fullName>
    </submittedName>
</protein>
<dbReference type="EMBL" id="JAEKNQ010000063">
    <property type="protein sequence ID" value="MBJ7604652.1"/>
    <property type="molecule type" value="Genomic_DNA"/>
</dbReference>
<dbReference type="InterPro" id="IPR036856">
    <property type="entry name" value="Ald_Oxase/Xan_DH_a/b_sf"/>
</dbReference>
<dbReference type="AlphaFoldDB" id="A0A934KJL4"/>
<dbReference type="InterPro" id="IPR046867">
    <property type="entry name" value="AldOxase/xan_DH_MoCoBD2"/>
</dbReference>
<proteinExistence type="predicted"/>
<dbReference type="InterPro" id="IPR037165">
    <property type="entry name" value="AldOxase/xan_DH_Mopterin-bd_sf"/>
</dbReference>
<evidence type="ECO:0000256" key="2">
    <source>
        <dbReference type="ARBA" id="ARBA00023002"/>
    </source>
</evidence>
<dbReference type="Pfam" id="PF20256">
    <property type="entry name" value="MoCoBD_2"/>
    <property type="match status" value="1"/>
</dbReference>
<keyword evidence="1" id="KW-0500">Molybdenum</keyword>
<evidence type="ECO:0000313" key="6">
    <source>
        <dbReference type="Proteomes" id="UP000620075"/>
    </source>
</evidence>
<dbReference type="InterPro" id="IPR008274">
    <property type="entry name" value="AldOxase/xan_DH_MoCoBD1"/>
</dbReference>
<evidence type="ECO:0000256" key="3">
    <source>
        <dbReference type="ARBA" id="ARBA00053029"/>
    </source>
</evidence>
<dbReference type="GO" id="GO:0016491">
    <property type="term" value="F:oxidoreductase activity"/>
    <property type="evidence" value="ECO:0007669"/>
    <property type="project" value="UniProtKB-KW"/>
</dbReference>
<dbReference type="Pfam" id="PF02738">
    <property type="entry name" value="MoCoBD_1"/>
    <property type="match status" value="1"/>
</dbReference>
<evidence type="ECO:0000259" key="4">
    <source>
        <dbReference type="SMART" id="SM01008"/>
    </source>
</evidence>
<dbReference type="SUPFAM" id="SSF56003">
    <property type="entry name" value="Molybdenum cofactor-binding domain"/>
    <property type="match status" value="1"/>
</dbReference>
<dbReference type="Proteomes" id="UP000620075">
    <property type="component" value="Unassembled WGS sequence"/>
</dbReference>
<reference evidence="5 6" key="1">
    <citation type="submission" date="2020-10" db="EMBL/GenBank/DDBJ databases">
        <title>Ca. Dormibacterota MAGs.</title>
        <authorList>
            <person name="Montgomery K."/>
        </authorList>
    </citation>
    <scope>NUCLEOTIDE SEQUENCE [LARGE SCALE GENOMIC DNA]</scope>
    <source>
        <strain evidence="5">SC8811_S16_3</strain>
    </source>
</reference>
<dbReference type="InterPro" id="IPR000674">
    <property type="entry name" value="Ald_Oxase/Xan_DH_a/b"/>
</dbReference>
<name>A0A934KJL4_9BACT</name>